<dbReference type="RefSeq" id="WP_086113288.1">
    <property type="nucleotide sequence ID" value="NZ_CAWNHF010000124.1"/>
</dbReference>
<comment type="caution">
    <text evidence="2">The sequence shown here is derived from an EMBL/GenBank/DDBJ whole genome shotgun (WGS) entry which is preliminary data.</text>
</comment>
<evidence type="ECO:0000259" key="1">
    <source>
        <dbReference type="Pfam" id="PF00534"/>
    </source>
</evidence>
<dbReference type="InterPro" id="IPR050194">
    <property type="entry name" value="Glycosyltransferase_grp1"/>
</dbReference>
<dbReference type="Gene3D" id="3.40.50.2000">
    <property type="entry name" value="Glycogen Phosphorylase B"/>
    <property type="match status" value="2"/>
</dbReference>
<evidence type="ECO:0000313" key="3">
    <source>
        <dbReference type="Proteomes" id="UP000194204"/>
    </source>
</evidence>
<dbReference type="Pfam" id="PF00534">
    <property type="entry name" value="Glycos_transf_1"/>
    <property type="match status" value="1"/>
</dbReference>
<dbReference type="PANTHER" id="PTHR45947:SF3">
    <property type="entry name" value="SULFOQUINOVOSYL TRANSFERASE SQD2"/>
    <property type="match status" value="1"/>
</dbReference>
<dbReference type="OrthoDB" id="9777346at2"/>
<dbReference type="CDD" id="cd03801">
    <property type="entry name" value="GT4_PimA-like"/>
    <property type="match status" value="1"/>
</dbReference>
<keyword evidence="2" id="KW-0808">Transferase</keyword>
<dbReference type="EMBL" id="MUBK01000021">
    <property type="protein sequence ID" value="OTA19168.1"/>
    <property type="molecule type" value="Genomic_DNA"/>
</dbReference>
<dbReference type="GO" id="GO:0016757">
    <property type="term" value="F:glycosyltransferase activity"/>
    <property type="evidence" value="ECO:0007669"/>
    <property type="project" value="InterPro"/>
</dbReference>
<organism evidence="2 3">
    <name type="scientific">Xenorhabdus beddingii</name>
    <dbReference type="NCBI Taxonomy" id="40578"/>
    <lineage>
        <taxon>Bacteria</taxon>
        <taxon>Pseudomonadati</taxon>
        <taxon>Pseudomonadota</taxon>
        <taxon>Gammaproteobacteria</taxon>
        <taxon>Enterobacterales</taxon>
        <taxon>Morganellaceae</taxon>
        <taxon>Xenorhabdus</taxon>
    </lineage>
</organism>
<dbReference type="STRING" id="40578.Xbed_02565"/>
<protein>
    <submittedName>
        <fullName evidence="2">Group 1 glycosyl transferase</fullName>
    </submittedName>
</protein>
<proteinExistence type="predicted"/>
<dbReference type="AlphaFoldDB" id="A0A1Y2SK31"/>
<dbReference type="InterPro" id="IPR001296">
    <property type="entry name" value="Glyco_trans_1"/>
</dbReference>
<dbReference type="SUPFAM" id="SSF53756">
    <property type="entry name" value="UDP-Glycosyltransferase/glycogen phosphorylase"/>
    <property type="match status" value="1"/>
</dbReference>
<dbReference type="PANTHER" id="PTHR45947">
    <property type="entry name" value="SULFOQUINOVOSYL TRANSFERASE SQD2"/>
    <property type="match status" value="1"/>
</dbReference>
<gene>
    <name evidence="2" type="ORF">Xbed_02565</name>
</gene>
<name>A0A1Y2SK31_9GAMM</name>
<feature type="domain" description="Glycosyl transferase family 1" evidence="1">
    <location>
        <begin position="179"/>
        <end position="329"/>
    </location>
</feature>
<accession>A0A1Y2SK31</accession>
<reference evidence="2 3" key="1">
    <citation type="submission" date="2017-01" db="EMBL/GenBank/DDBJ databases">
        <title>Deconstructing symbiosis and pathogenesis requirements using a combined genomic-metabolomic approach.</title>
        <authorList>
            <person name="Tobias N.J."/>
            <person name="Wolff H."/>
            <person name="Djahanschiri B."/>
            <person name="Ebersberger I."/>
            <person name="Bode H.B."/>
        </authorList>
    </citation>
    <scope>NUCLEOTIDE SEQUENCE [LARGE SCALE GENOMIC DNA]</scope>
    <source>
        <strain evidence="2 3">DSM 4764</strain>
    </source>
</reference>
<keyword evidence="3" id="KW-1185">Reference proteome</keyword>
<evidence type="ECO:0000313" key="2">
    <source>
        <dbReference type="EMBL" id="OTA19168.1"/>
    </source>
</evidence>
<sequence>MKKDIKVAFILPSLANRGPIIFTRYLVSQLVNMVSFVKIYYFDDIVEVDFACDVQRINFWEKINFSFYDIVHSTMFRPDLYVIKNKKTISENKCITVCGLHNYIKEDMIFNYGLLKGKVISTIWLHALRYFDFHIYSSKNMEDYYNINNKNHKGIIIPYGINRVNFSHDIDLPFIDKIIELKKKQYKIIGSVGLLIRRKGFHQILLALVELKQHAFVLIGDGPEKENLINLAKKLNVSDRVIFTGFHEQSSQYYKYIDLYCLCSYSEGFGLAMLESLSVDIPLICSKLPIYDNFFSDEHVGLFTPDNINELVKKINFVTQHSHQFQQFSNYLFNKYFSSNIMAIKHSNFYMTISGKNSTI</sequence>
<dbReference type="Proteomes" id="UP000194204">
    <property type="component" value="Unassembled WGS sequence"/>
</dbReference>